<evidence type="ECO:0000256" key="1">
    <source>
        <dbReference type="SAM" id="MobiDB-lite"/>
    </source>
</evidence>
<name>A0A7S0SRX1_9CHLO</name>
<dbReference type="InterPro" id="IPR001251">
    <property type="entry name" value="CRAL-TRIO_dom"/>
</dbReference>
<dbReference type="SUPFAM" id="SSF52087">
    <property type="entry name" value="CRAL/TRIO domain"/>
    <property type="match status" value="1"/>
</dbReference>
<dbReference type="Gene3D" id="3.40.525.10">
    <property type="entry name" value="CRAL-TRIO lipid binding domain"/>
    <property type="match status" value="1"/>
</dbReference>
<organism evidence="3">
    <name type="scientific">Mantoniella antarctica</name>
    <dbReference type="NCBI Taxonomy" id="81844"/>
    <lineage>
        <taxon>Eukaryota</taxon>
        <taxon>Viridiplantae</taxon>
        <taxon>Chlorophyta</taxon>
        <taxon>Mamiellophyceae</taxon>
        <taxon>Mamiellales</taxon>
        <taxon>Mamiellaceae</taxon>
        <taxon>Mantoniella</taxon>
    </lineage>
</organism>
<evidence type="ECO:0000259" key="2">
    <source>
        <dbReference type="PROSITE" id="PS50191"/>
    </source>
</evidence>
<dbReference type="InterPro" id="IPR036273">
    <property type="entry name" value="CRAL/TRIO_N_dom_sf"/>
</dbReference>
<dbReference type="PROSITE" id="PS50191">
    <property type="entry name" value="CRAL_TRIO"/>
    <property type="match status" value="1"/>
</dbReference>
<dbReference type="CDD" id="cd00170">
    <property type="entry name" value="SEC14"/>
    <property type="match status" value="1"/>
</dbReference>
<accession>A0A7S0SRX1</accession>
<dbReference type="InterPro" id="IPR036865">
    <property type="entry name" value="CRAL-TRIO_dom_sf"/>
</dbReference>
<dbReference type="PANTHER" id="PTHR47556">
    <property type="entry name" value="SEC14P-LIKE PHOSPHATIDYLINOSITOL TRANSFER FAMILY PROTEIN"/>
    <property type="match status" value="1"/>
</dbReference>
<feature type="region of interest" description="Disordered" evidence="1">
    <location>
        <begin position="1"/>
        <end position="20"/>
    </location>
</feature>
<dbReference type="SMART" id="SM00516">
    <property type="entry name" value="SEC14"/>
    <property type="match status" value="1"/>
</dbReference>
<sequence>MAAAEEEGVGERVQNASGTAEEEAAGLAAVQSTLAGAAGCPPCDDATALWFLRDRKMNAVAAAAKLEAFLRWRADLGEISDADIAPSIAEGAAYLHPHLDVEGRAVIIVEISKHVIKRRDLETAKKHAVHAVEECLRRMEATPGGSGSIYAVWDMRGFSGSNADLDLAKFCILDVFREYYPKRLSQVAAIDSPWAFKPVWAILKPIIGKYASVVQFCSVAEVIANFKEGEAPPCLTQGAGRA</sequence>
<gene>
    <name evidence="3" type="ORF">MANT1106_LOCUS15928</name>
</gene>
<dbReference type="SUPFAM" id="SSF46938">
    <property type="entry name" value="CRAL/TRIO N-terminal domain"/>
    <property type="match status" value="1"/>
</dbReference>
<reference evidence="3" key="1">
    <citation type="submission" date="2021-01" db="EMBL/GenBank/DDBJ databases">
        <authorList>
            <person name="Corre E."/>
            <person name="Pelletier E."/>
            <person name="Niang G."/>
            <person name="Scheremetjew M."/>
            <person name="Finn R."/>
            <person name="Kale V."/>
            <person name="Holt S."/>
            <person name="Cochrane G."/>
            <person name="Meng A."/>
            <person name="Brown T."/>
            <person name="Cohen L."/>
        </authorList>
    </citation>
    <scope>NUCLEOTIDE SEQUENCE</scope>
    <source>
        <strain evidence="3">SL-175</strain>
    </source>
</reference>
<evidence type="ECO:0000313" key="3">
    <source>
        <dbReference type="EMBL" id="CAD8713740.1"/>
    </source>
</evidence>
<protein>
    <recommendedName>
        <fullName evidence="2">CRAL-TRIO domain-containing protein</fullName>
    </recommendedName>
</protein>
<proteinExistence type="predicted"/>
<dbReference type="PANTHER" id="PTHR47556:SF1">
    <property type="entry name" value="SEC14P-LIKE PHOSPHATIDYLINOSITOL TRANSFER FAMILY PROTEIN"/>
    <property type="match status" value="1"/>
</dbReference>
<dbReference type="Pfam" id="PF00650">
    <property type="entry name" value="CRAL_TRIO"/>
    <property type="match status" value="1"/>
</dbReference>
<dbReference type="EMBL" id="HBFC01026336">
    <property type="protein sequence ID" value="CAD8713740.1"/>
    <property type="molecule type" value="Transcribed_RNA"/>
</dbReference>
<feature type="domain" description="CRAL-TRIO" evidence="2">
    <location>
        <begin position="81"/>
        <end position="207"/>
    </location>
</feature>
<dbReference type="AlphaFoldDB" id="A0A7S0SRX1"/>